<dbReference type="AlphaFoldDB" id="A0A1A6H0Y1"/>
<evidence type="ECO:0000313" key="2">
    <source>
        <dbReference type="EMBL" id="OBS72036.1"/>
    </source>
</evidence>
<accession>A0A1A6H0Y1</accession>
<feature type="region of interest" description="Disordered" evidence="1">
    <location>
        <begin position="55"/>
        <end position="152"/>
    </location>
</feature>
<dbReference type="Proteomes" id="UP000092124">
    <property type="component" value="Unassembled WGS sequence"/>
</dbReference>
<evidence type="ECO:0000313" key="3">
    <source>
        <dbReference type="Proteomes" id="UP000092124"/>
    </source>
</evidence>
<feature type="compositionally biased region" description="Low complexity" evidence="1">
    <location>
        <begin position="66"/>
        <end position="81"/>
    </location>
</feature>
<comment type="caution">
    <text evidence="2">The sequence shown here is derived from an EMBL/GenBank/DDBJ whole genome shotgun (WGS) entry which is preliminary data.</text>
</comment>
<dbReference type="EMBL" id="LZPO01055231">
    <property type="protein sequence ID" value="OBS72036.1"/>
    <property type="molecule type" value="Genomic_DNA"/>
</dbReference>
<evidence type="ECO:0000256" key="1">
    <source>
        <dbReference type="SAM" id="MobiDB-lite"/>
    </source>
</evidence>
<feature type="compositionally biased region" description="Basic and acidic residues" evidence="1">
    <location>
        <begin position="123"/>
        <end position="147"/>
    </location>
</feature>
<gene>
    <name evidence="2" type="ORF">A6R68_13391</name>
</gene>
<feature type="region of interest" description="Disordered" evidence="1">
    <location>
        <begin position="1"/>
        <end position="43"/>
    </location>
</feature>
<organism evidence="2 3">
    <name type="scientific">Neotoma lepida</name>
    <name type="common">Desert woodrat</name>
    <dbReference type="NCBI Taxonomy" id="56216"/>
    <lineage>
        <taxon>Eukaryota</taxon>
        <taxon>Metazoa</taxon>
        <taxon>Chordata</taxon>
        <taxon>Craniata</taxon>
        <taxon>Vertebrata</taxon>
        <taxon>Euteleostomi</taxon>
        <taxon>Mammalia</taxon>
        <taxon>Eutheria</taxon>
        <taxon>Euarchontoglires</taxon>
        <taxon>Glires</taxon>
        <taxon>Rodentia</taxon>
        <taxon>Myomorpha</taxon>
        <taxon>Muroidea</taxon>
        <taxon>Cricetidae</taxon>
        <taxon>Neotominae</taxon>
        <taxon>Neotoma</taxon>
    </lineage>
</organism>
<protein>
    <submittedName>
        <fullName evidence="2">Uncharacterized protein</fullName>
    </submittedName>
</protein>
<sequence>MPRGRATGTGYPPRARETLTSRASGALAGGGSRRAGTGAACAELRSPARTAAAARRLQWSSAPQPLLSHGRGALAGRRSGLPAPRLRITRQPRSLPRARGRPAARPPRPLRASSSACLVPARCPREPVGYRDQSPRRTCSGRRDPHPARPVQQWCERWAGKGEAQNDCSA</sequence>
<proteinExistence type="predicted"/>
<name>A0A1A6H0Y1_NEOLE</name>
<reference evidence="2 3" key="1">
    <citation type="submission" date="2016-06" db="EMBL/GenBank/DDBJ databases">
        <title>The Draft Genome Sequence and Annotation of the Desert Woodrat Neotoma lepida.</title>
        <authorList>
            <person name="Campbell M."/>
            <person name="Oakeson K.F."/>
            <person name="Yandell M."/>
            <person name="Halpert J.R."/>
            <person name="Dearing D."/>
        </authorList>
    </citation>
    <scope>NUCLEOTIDE SEQUENCE [LARGE SCALE GENOMIC DNA]</scope>
    <source>
        <strain evidence="2">417</strain>
        <tissue evidence="2">Liver</tissue>
    </source>
</reference>
<keyword evidence="3" id="KW-1185">Reference proteome</keyword>